<evidence type="ECO:0000313" key="10">
    <source>
        <dbReference type="Proteomes" id="UP000039046"/>
    </source>
</evidence>
<evidence type="ECO:0000256" key="4">
    <source>
        <dbReference type="ARBA" id="ARBA00022824"/>
    </source>
</evidence>
<evidence type="ECO:0000256" key="8">
    <source>
        <dbReference type="SAM" id="Phobius"/>
    </source>
</evidence>
<dbReference type="AlphaFoldDB" id="A0A0A1TER0"/>
<organism evidence="9 10">
    <name type="scientific">[Torrubiella] hemipterigena</name>
    <dbReference type="NCBI Taxonomy" id="1531966"/>
    <lineage>
        <taxon>Eukaryota</taxon>
        <taxon>Fungi</taxon>
        <taxon>Dikarya</taxon>
        <taxon>Ascomycota</taxon>
        <taxon>Pezizomycotina</taxon>
        <taxon>Sordariomycetes</taxon>
        <taxon>Hypocreomycetidae</taxon>
        <taxon>Hypocreales</taxon>
        <taxon>Clavicipitaceae</taxon>
        <taxon>Clavicipitaceae incertae sedis</taxon>
        <taxon>'Torrubiella' clade</taxon>
    </lineage>
</organism>
<evidence type="ECO:0000256" key="1">
    <source>
        <dbReference type="ARBA" id="ARBA00004477"/>
    </source>
</evidence>
<feature type="region of interest" description="Disordered" evidence="7">
    <location>
        <begin position="144"/>
        <end position="163"/>
    </location>
</feature>
<dbReference type="HOGENOM" id="CLU_094308_1_0_1"/>
<keyword evidence="10" id="KW-1185">Reference proteome</keyword>
<keyword evidence="6 8" id="KW-0472">Membrane</keyword>
<sequence length="163" mass="17890">MAQKAKKDRAKANTATLNNLHIGSLAVNGIFLAFHFLIRSRSLWTYAIVSAPSFVCEYVLESSGRPSYDPATKALKTSGEDMAAQGLTEYMFDLIWITWASAILTMLIGNYGWFLMTIVPAYGLYLAAGLFGMGRKKMAQMQGLGGDAVEQPQGNRRQRRAAA</sequence>
<keyword evidence="5 8" id="KW-1133">Transmembrane helix</keyword>
<dbReference type="Proteomes" id="UP000039046">
    <property type="component" value="Unassembled WGS sequence"/>
</dbReference>
<dbReference type="PANTHER" id="PTHR13505:SF7">
    <property type="entry name" value="TRANSMEMBRANE PROTEIN 208"/>
    <property type="match status" value="1"/>
</dbReference>
<dbReference type="GO" id="GO:0005789">
    <property type="term" value="C:endoplasmic reticulum membrane"/>
    <property type="evidence" value="ECO:0007669"/>
    <property type="project" value="UniProtKB-SubCell"/>
</dbReference>
<comment type="similarity">
    <text evidence="2">Belongs to the TMEM208 family.</text>
</comment>
<dbReference type="Pfam" id="PF05620">
    <property type="entry name" value="TMEM208_SND2"/>
    <property type="match status" value="1"/>
</dbReference>
<evidence type="ECO:0000313" key="9">
    <source>
        <dbReference type="EMBL" id="CEJ93214.1"/>
    </source>
</evidence>
<keyword evidence="4" id="KW-0256">Endoplasmic reticulum</keyword>
<comment type="subcellular location">
    <subcellularLocation>
        <location evidence="1">Endoplasmic reticulum membrane</location>
        <topology evidence="1">Multi-pass membrane protein</topology>
    </subcellularLocation>
</comment>
<gene>
    <name evidence="9" type="ORF">VHEMI08822</name>
</gene>
<proteinExistence type="inferred from homology"/>
<evidence type="ECO:0000256" key="3">
    <source>
        <dbReference type="ARBA" id="ARBA00022692"/>
    </source>
</evidence>
<evidence type="ECO:0000256" key="6">
    <source>
        <dbReference type="ARBA" id="ARBA00023136"/>
    </source>
</evidence>
<dbReference type="OrthoDB" id="10012212at2759"/>
<keyword evidence="3 8" id="KW-0812">Transmembrane</keyword>
<dbReference type="GO" id="GO:0005773">
    <property type="term" value="C:vacuole"/>
    <property type="evidence" value="ECO:0007669"/>
    <property type="project" value="GOC"/>
</dbReference>
<evidence type="ECO:0000256" key="7">
    <source>
        <dbReference type="SAM" id="MobiDB-lite"/>
    </source>
</evidence>
<evidence type="ECO:0000256" key="2">
    <source>
        <dbReference type="ARBA" id="ARBA00009950"/>
    </source>
</evidence>
<dbReference type="InterPro" id="IPR008506">
    <property type="entry name" value="SND2/TMEM208"/>
</dbReference>
<protein>
    <recommendedName>
        <fullName evidence="11">DUF788 domain-containing protein</fullName>
    </recommendedName>
</protein>
<dbReference type="PANTHER" id="PTHR13505">
    <property type="entry name" value="TRANSMEMBRANE PROTEIN 208"/>
    <property type="match status" value="1"/>
</dbReference>
<name>A0A0A1TER0_9HYPO</name>
<feature type="transmembrane region" description="Helical" evidence="8">
    <location>
        <begin position="114"/>
        <end position="133"/>
    </location>
</feature>
<dbReference type="EMBL" id="CDHN01000005">
    <property type="protein sequence ID" value="CEJ93214.1"/>
    <property type="molecule type" value="Genomic_DNA"/>
</dbReference>
<evidence type="ECO:0000256" key="5">
    <source>
        <dbReference type="ARBA" id="ARBA00022989"/>
    </source>
</evidence>
<dbReference type="GO" id="GO:0006624">
    <property type="term" value="P:vacuolar protein processing"/>
    <property type="evidence" value="ECO:0007669"/>
    <property type="project" value="TreeGrafter"/>
</dbReference>
<reference evidence="9 10" key="1">
    <citation type="journal article" date="2015" name="Genome Announc.">
        <title>Draft Genome Sequence and Gene Annotation of the Entomopathogenic Fungus Verticillium hemipterigenum.</title>
        <authorList>
            <person name="Horn F."/>
            <person name="Habel A."/>
            <person name="Scharf D.H."/>
            <person name="Dworschak J."/>
            <person name="Brakhage A.A."/>
            <person name="Guthke R."/>
            <person name="Hertweck C."/>
            <person name="Linde J."/>
        </authorList>
    </citation>
    <scope>NUCLEOTIDE SEQUENCE [LARGE SCALE GENOMIC DNA]</scope>
</reference>
<evidence type="ECO:0008006" key="11">
    <source>
        <dbReference type="Google" id="ProtNLM"/>
    </source>
</evidence>
<feature type="transmembrane region" description="Helical" evidence="8">
    <location>
        <begin position="20"/>
        <end position="37"/>
    </location>
</feature>
<dbReference type="STRING" id="1531966.A0A0A1TER0"/>
<accession>A0A0A1TER0</accession>